<dbReference type="Pfam" id="PF03466">
    <property type="entry name" value="LysR_substrate"/>
    <property type="match status" value="1"/>
</dbReference>
<keyword evidence="3" id="KW-0238">DNA-binding</keyword>
<protein>
    <submittedName>
        <fullName evidence="6">Transcriptional regulator, LysR family</fullName>
    </submittedName>
</protein>
<dbReference type="Gene3D" id="1.10.10.10">
    <property type="entry name" value="Winged helix-like DNA-binding domain superfamily/Winged helix DNA-binding domain"/>
    <property type="match status" value="1"/>
</dbReference>
<sequence length="290" mass="32369">MMQWEGISEFVAVAETESFTAAGKRLSISTAQVSRQVSQLEDRLSTKLFYRTTRKVALTEEGAVYYRHCRQVLNGLDDAERAISSLKDKPQGLIKMTAPVTYGETHIMPIVIAFMAQYPQVEVQCELTNQRLDLIDGGFDLAIRLGQLGDSSMMAKRLSSRRQYVCAAPSYIATYGAPYSLSELSQHNCLIGSQSQWQFIEQGKVKNIKVQGSLHCSSGFSLLDAAIRGLGIVQLPDYYVSQALTEGKLMVLLEPFQQSKEGIWALYPHNRHLSPKVRLLVDKLADELAE</sequence>
<keyword evidence="7" id="KW-1185">Reference proteome</keyword>
<evidence type="ECO:0000313" key="6">
    <source>
        <dbReference type="EMBL" id="ABE57041.1"/>
    </source>
</evidence>
<gene>
    <name evidence="6" type="ordered locus">Sden_3768</name>
</gene>
<accession>Q12HN5</accession>
<dbReference type="HOGENOM" id="CLU_039613_16_2_6"/>
<dbReference type="PANTHER" id="PTHR30537">
    <property type="entry name" value="HTH-TYPE TRANSCRIPTIONAL REGULATOR"/>
    <property type="match status" value="1"/>
</dbReference>
<dbReference type="eggNOG" id="COG0583">
    <property type="taxonomic scope" value="Bacteria"/>
</dbReference>
<evidence type="ECO:0000256" key="2">
    <source>
        <dbReference type="ARBA" id="ARBA00023015"/>
    </source>
</evidence>
<dbReference type="FunFam" id="3.40.190.290:FF:000001">
    <property type="entry name" value="Transcriptional regulator, LysR family"/>
    <property type="match status" value="1"/>
</dbReference>
<evidence type="ECO:0000259" key="5">
    <source>
        <dbReference type="PROSITE" id="PS50931"/>
    </source>
</evidence>
<dbReference type="EMBL" id="CP000302">
    <property type="protein sequence ID" value="ABE57041.1"/>
    <property type="molecule type" value="Genomic_DNA"/>
</dbReference>
<dbReference type="AlphaFoldDB" id="Q12HN5"/>
<dbReference type="OrthoDB" id="9786526at2"/>
<dbReference type="PROSITE" id="PS50931">
    <property type="entry name" value="HTH_LYSR"/>
    <property type="match status" value="1"/>
</dbReference>
<evidence type="ECO:0000256" key="1">
    <source>
        <dbReference type="ARBA" id="ARBA00009437"/>
    </source>
</evidence>
<evidence type="ECO:0000256" key="3">
    <source>
        <dbReference type="ARBA" id="ARBA00023125"/>
    </source>
</evidence>
<dbReference type="GO" id="GO:0006351">
    <property type="term" value="P:DNA-templated transcription"/>
    <property type="evidence" value="ECO:0007669"/>
    <property type="project" value="TreeGrafter"/>
</dbReference>
<proteinExistence type="inferred from homology"/>
<dbReference type="InterPro" id="IPR036388">
    <property type="entry name" value="WH-like_DNA-bd_sf"/>
</dbReference>
<evidence type="ECO:0000313" key="7">
    <source>
        <dbReference type="Proteomes" id="UP000001982"/>
    </source>
</evidence>
<dbReference type="InterPro" id="IPR058163">
    <property type="entry name" value="LysR-type_TF_proteobact-type"/>
</dbReference>
<dbReference type="FunFam" id="1.10.10.10:FF:000001">
    <property type="entry name" value="LysR family transcriptional regulator"/>
    <property type="match status" value="1"/>
</dbReference>
<dbReference type="RefSeq" id="WP_011498179.1">
    <property type="nucleotide sequence ID" value="NC_007954.1"/>
</dbReference>
<reference evidence="6 7" key="1">
    <citation type="submission" date="2006-03" db="EMBL/GenBank/DDBJ databases">
        <title>Complete sequence of Shewanella denitrificans OS217.</title>
        <authorList>
            <consortium name="US DOE Joint Genome Institute"/>
            <person name="Copeland A."/>
            <person name="Lucas S."/>
            <person name="Lapidus A."/>
            <person name="Barry K."/>
            <person name="Detter J.C."/>
            <person name="Glavina del Rio T."/>
            <person name="Hammon N."/>
            <person name="Israni S."/>
            <person name="Dalin E."/>
            <person name="Tice H."/>
            <person name="Pitluck S."/>
            <person name="Brettin T."/>
            <person name="Bruce D."/>
            <person name="Han C."/>
            <person name="Tapia R."/>
            <person name="Gilna P."/>
            <person name="Kiss H."/>
            <person name="Schmutz J."/>
            <person name="Larimer F."/>
            <person name="Land M."/>
            <person name="Hauser L."/>
            <person name="Kyrpides N."/>
            <person name="Lykidis A."/>
            <person name="Richardson P."/>
        </authorList>
    </citation>
    <scope>NUCLEOTIDE SEQUENCE [LARGE SCALE GENOMIC DNA]</scope>
    <source>
        <strain evidence="7">OS217 / ATCC BAA-1090 / DSM 15013</strain>
    </source>
</reference>
<comment type="similarity">
    <text evidence="1">Belongs to the LysR transcriptional regulatory family.</text>
</comment>
<evidence type="ECO:0000256" key="4">
    <source>
        <dbReference type="ARBA" id="ARBA00023163"/>
    </source>
</evidence>
<dbReference type="SUPFAM" id="SSF53850">
    <property type="entry name" value="Periplasmic binding protein-like II"/>
    <property type="match status" value="1"/>
</dbReference>
<dbReference type="Proteomes" id="UP000001982">
    <property type="component" value="Chromosome"/>
</dbReference>
<name>Q12HN5_SHEDO</name>
<keyword evidence="4" id="KW-0804">Transcription</keyword>
<feature type="domain" description="HTH lysR-type" evidence="5">
    <location>
        <begin position="10"/>
        <end position="59"/>
    </location>
</feature>
<dbReference type="InterPro" id="IPR000847">
    <property type="entry name" value="LysR_HTH_N"/>
</dbReference>
<dbReference type="PANTHER" id="PTHR30537:SF10">
    <property type="entry name" value="TRANSCRIPTIONAL REGULATOR-RELATED"/>
    <property type="match status" value="1"/>
</dbReference>
<dbReference type="Gene3D" id="3.40.190.290">
    <property type="match status" value="1"/>
</dbReference>
<dbReference type="STRING" id="318161.Sden_3768"/>
<organism evidence="6 7">
    <name type="scientific">Shewanella denitrificans (strain OS217 / ATCC BAA-1090 / DSM 15013)</name>
    <dbReference type="NCBI Taxonomy" id="318161"/>
    <lineage>
        <taxon>Bacteria</taxon>
        <taxon>Pseudomonadati</taxon>
        <taxon>Pseudomonadota</taxon>
        <taxon>Gammaproteobacteria</taxon>
        <taxon>Alteromonadales</taxon>
        <taxon>Shewanellaceae</taxon>
        <taxon>Shewanella</taxon>
    </lineage>
</organism>
<dbReference type="Pfam" id="PF00126">
    <property type="entry name" value="HTH_1"/>
    <property type="match status" value="1"/>
</dbReference>
<dbReference type="GO" id="GO:0003700">
    <property type="term" value="F:DNA-binding transcription factor activity"/>
    <property type="evidence" value="ECO:0007669"/>
    <property type="project" value="InterPro"/>
</dbReference>
<keyword evidence="2" id="KW-0805">Transcription regulation</keyword>
<dbReference type="KEGG" id="sdn:Sden_3768"/>
<dbReference type="SUPFAM" id="SSF46785">
    <property type="entry name" value="Winged helix' DNA-binding domain"/>
    <property type="match status" value="1"/>
</dbReference>
<dbReference type="GO" id="GO:0043565">
    <property type="term" value="F:sequence-specific DNA binding"/>
    <property type="evidence" value="ECO:0007669"/>
    <property type="project" value="TreeGrafter"/>
</dbReference>
<dbReference type="InterPro" id="IPR005119">
    <property type="entry name" value="LysR_subst-bd"/>
</dbReference>
<dbReference type="InterPro" id="IPR036390">
    <property type="entry name" value="WH_DNA-bd_sf"/>
</dbReference>